<dbReference type="Proteomes" id="UP000183567">
    <property type="component" value="Unassembled WGS sequence"/>
</dbReference>
<dbReference type="EMBL" id="LVVM01005137">
    <property type="protein sequence ID" value="OJA11274.1"/>
    <property type="molecule type" value="Genomic_DNA"/>
</dbReference>
<accession>A0A1J8QPE7</accession>
<name>A0A1J8QPE7_9AGAM</name>
<dbReference type="OrthoDB" id="10326981at2759"/>
<proteinExistence type="predicted"/>
<gene>
    <name evidence="3" type="ORF">AZE42_12365</name>
</gene>
<feature type="chain" id="PRO_5013018244" evidence="2">
    <location>
        <begin position="18"/>
        <end position="113"/>
    </location>
</feature>
<keyword evidence="2" id="KW-0732">Signal</keyword>
<comment type="caution">
    <text evidence="3">The sequence shown here is derived from an EMBL/GenBank/DDBJ whole genome shotgun (WGS) entry which is preliminary data.</text>
</comment>
<dbReference type="AlphaFoldDB" id="A0A1J8QPE7"/>
<evidence type="ECO:0000313" key="3">
    <source>
        <dbReference type="EMBL" id="OJA11274.1"/>
    </source>
</evidence>
<evidence type="ECO:0000256" key="1">
    <source>
        <dbReference type="SAM" id="MobiDB-lite"/>
    </source>
</evidence>
<keyword evidence="4" id="KW-1185">Reference proteome</keyword>
<feature type="region of interest" description="Disordered" evidence="1">
    <location>
        <begin position="94"/>
        <end position="113"/>
    </location>
</feature>
<feature type="signal peptide" evidence="2">
    <location>
        <begin position="1"/>
        <end position="17"/>
    </location>
</feature>
<organism evidence="3 4">
    <name type="scientific">Rhizopogon vesiculosus</name>
    <dbReference type="NCBI Taxonomy" id="180088"/>
    <lineage>
        <taxon>Eukaryota</taxon>
        <taxon>Fungi</taxon>
        <taxon>Dikarya</taxon>
        <taxon>Basidiomycota</taxon>
        <taxon>Agaricomycotina</taxon>
        <taxon>Agaricomycetes</taxon>
        <taxon>Agaricomycetidae</taxon>
        <taxon>Boletales</taxon>
        <taxon>Suillineae</taxon>
        <taxon>Rhizopogonaceae</taxon>
        <taxon>Rhizopogon</taxon>
    </lineage>
</organism>
<sequence length="113" mass="12190">MRTTTSFLALFFAFANAANVPVARTVDFEVSSTFNRLVLSTVELRAVSFRGAYKSSGLDTADAEVIGCIPDNLYSWDGDTSTYGCITEETSSVHSAVEVEDRSTSHRSNGVGH</sequence>
<reference evidence="3 4" key="1">
    <citation type="submission" date="2016-03" db="EMBL/GenBank/DDBJ databases">
        <title>Comparative genomics of the ectomycorrhizal sister species Rhizopogon vinicolor and Rhizopogon vesiculosus (Basidiomycota: Boletales) reveals a divergence of the mating type B locus.</title>
        <authorList>
            <person name="Mujic A.B."/>
            <person name="Kuo A."/>
            <person name="Tritt A."/>
            <person name="Lipzen A."/>
            <person name="Chen C."/>
            <person name="Johnson J."/>
            <person name="Sharma A."/>
            <person name="Barry K."/>
            <person name="Grigoriev I.V."/>
            <person name="Spatafora J.W."/>
        </authorList>
    </citation>
    <scope>NUCLEOTIDE SEQUENCE [LARGE SCALE GENOMIC DNA]</scope>
    <source>
        <strain evidence="3 4">AM-OR11-056</strain>
    </source>
</reference>
<evidence type="ECO:0000313" key="4">
    <source>
        <dbReference type="Proteomes" id="UP000183567"/>
    </source>
</evidence>
<evidence type="ECO:0000256" key="2">
    <source>
        <dbReference type="SAM" id="SignalP"/>
    </source>
</evidence>
<protein>
    <submittedName>
        <fullName evidence="3">Uncharacterized protein</fullName>
    </submittedName>
</protein>